<evidence type="ECO:0000313" key="5">
    <source>
        <dbReference type="Proteomes" id="UP000008120"/>
    </source>
</evidence>
<dbReference type="STRING" id="311458.CSUB_C0628"/>
<dbReference type="KEGG" id="csu:CSUB_C0628"/>
<dbReference type="Pfam" id="PF17289">
    <property type="entry name" value="Terminase_6C"/>
    <property type="match status" value="1"/>
</dbReference>
<evidence type="ECO:0000259" key="2">
    <source>
        <dbReference type="Pfam" id="PF17289"/>
    </source>
</evidence>
<feature type="domain" description="Terminase large subunit gp17-like C-terminal" evidence="2">
    <location>
        <begin position="261"/>
        <end position="408"/>
    </location>
</feature>
<gene>
    <name evidence="4" type="ORF">CSUB_C0628</name>
    <name evidence="3" type="ORF">HGMM_F32D08C25</name>
</gene>
<protein>
    <submittedName>
        <fullName evidence="3">Prophage MuMc02, terminase, ATPase subunit</fullName>
    </submittedName>
</protein>
<dbReference type="Gene3D" id="3.40.50.300">
    <property type="entry name" value="P-loop containing nucleotide triphosphate hydrolases"/>
    <property type="match status" value="1"/>
</dbReference>
<evidence type="ECO:0000256" key="1">
    <source>
        <dbReference type="ARBA" id="ARBA00022612"/>
    </source>
</evidence>
<reference evidence="3 5" key="1">
    <citation type="journal article" date="2005" name="Environ. Microbiol.">
        <title>Genetic and functional properties of uncultivated thermophilic crenarchaeotes from a subsurface gold mine as revealed by analysis of genome fragments.</title>
        <authorList>
            <person name="Nunoura T."/>
            <person name="Hirayama H."/>
            <person name="Takami H."/>
            <person name="Oida H."/>
            <person name="Nishi S."/>
            <person name="Shimamura S."/>
            <person name="Suzuki Y."/>
            <person name="Inagaki F."/>
            <person name="Takai K."/>
            <person name="Nealson K.H."/>
            <person name="Horikoshi K."/>
        </authorList>
    </citation>
    <scope>NUCLEOTIDE SEQUENCE [LARGE SCALE GENOMIC DNA]</scope>
</reference>
<dbReference type="EMBL" id="BA000048">
    <property type="protein sequence ID" value="BAJ50487.1"/>
    <property type="molecule type" value="Genomic_DNA"/>
</dbReference>
<reference evidence="3 5" key="2">
    <citation type="journal article" date="2011" name="Nucleic Acids Res.">
        <title>Insights into the evolution of Archaea and eukaryotic protein modifier systems revealed by the genome of a novel archaeal group.</title>
        <authorList>
            <person name="Nunoura T."/>
            <person name="Takaki Y."/>
            <person name="Kakuta J."/>
            <person name="Nishi S."/>
            <person name="Sugahara J."/>
            <person name="Kazama H."/>
            <person name="Chee G."/>
            <person name="Hattori M."/>
            <person name="Kanai A."/>
            <person name="Atomi H."/>
            <person name="Takai K."/>
            <person name="Takami H."/>
        </authorList>
    </citation>
    <scope>NUCLEOTIDE SEQUENCE [LARGE SCALE GENOMIC DNA]</scope>
</reference>
<evidence type="ECO:0000313" key="4">
    <source>
        <dbReference type="EMBL" id="BAJ50487.1"/>
    </source>
</evidence>
<name>E6N5U0_CALS0</name>
<dbReference type="InterPro" id="IPR035421">
    <property type="entry name" value="Terminase_6C"/>
</dbReference>
<accession>E6N5U0</accession>
<organism evidence="3 5">
    <name type="scientific">Caldiarchaeum subterraneum</name>
    <dbReference type="NCBI Taxonomy" id="311458"/>
    <lineage>
        <taxon>Archaea</taxon>
        <taxon>Nitrososphaerota</taxon>
        <taxon>Candidatus Caldarchaeales</taxon>
        <taxon>Candidatus Caldarchaeaceae</taxon>
        <taxon>Candidatus Caldarchaeum</taxon>
    </lineage>
</organism>
<dbReference type="Proteomes" id="UP000008120">
    <property type="component" value="Chromosome"/>
</dbReference>
<evidence type="ECO:0000313" key="3">
    <source>
        <dbReference type="EMBL" id="BAJ47659.1"/>
    </source>
</evidence>
<dbReference type="InterPro" id="IPR027417">
    <property type="entry name" value="P-loop_NTPase"/>
</dbReference>
<keyword evidence="1" id="KW-1188">Viral release from host cell</keyword>
<sequence>MMKRSDVVQLLLHAAGFDIRLHPWQKRFIDDPSRFRIILKHRGAGATFTIAAEACAEALTHPASTILLISYSLRQSLEIFRHVRTILSRLENKRLKHGHSIYRLAAKIGARTVELGNGSRIISLPNNPESLRGYRADAVYVDEAAFFRGDTNLKTAIMFTTVARNGRVTLVSTPKGKRGWFHEAWTTDNTWSKHLVKLGDSPHITMHDLEELRKTMSPLEWRQEMMCEFLDEVNAFIPYEKILECVEDYVPARVVGGRVYVGVDFGRFRDSTVIIAVVEDGERFRVCYVEELRQKPFAAQLEAINRANMVLHPAIVAVDSTGMGAPLAETLAKTIPHLQPITITSSTKQTLVNNLRNNILNKKLIIPADEKTLINQLRLYQEINTGHSIKYEAPAGEHDDYVMALALACYAAQTTQAQKTEASLFWRWSSAPQLSAEKQ</sequence>
<dbReference type="AlphaFoldDB" id="E6N5U0"/>
<dbReference type="Pfam" id="PF03237">
    <property type="entry name" value="Terminase_6N"/>
    <property type="match status" value="1"/>
</dbReference>
<dbReference type="BioCyc" id="CCAL311458:G131R-640-MONOMER"/>
<proteinExistence type="predicted"/>
<dbReference type="EMBL" id="AP011843">
    <property type="protein sequence ID" value="BAJ47659.1"/>
    <property type="molecule type" value="Genomic_DNA"/>
</dbReference>
<dbReference type="Gene3D" id="3.30.420.240">
    <property type="match status" value="1"/>
</dbReference>